<feature type="domain" description="Chitin-binding type-3" evidence="4">
    <location>
        <begin position="22"/>
        <end position="66"/>
    </location>
</feature>
<evidence type="ECO:0000256" key="1">
    <source>
        <dbReference type="ARBA" id="ARBA00022801"/>
    </source>
</evidence>
<dbReference type="SUPFAM" id="SSF51055">
    <property type="entry name" value="Carbohydrate binding domain"/>
    <property type="match status" value="1"/>
</dbReference>
<feature type="compositionally biased region" description="Polar residues" evidence="2">
    <location>
        <begin position="127"/>
        <end position="140"/>
    </location>
</feature>
<dbReference type="Pfam" id="PF02839">
    <property type="entry name" value="CBM_5_12"/>
    <property type="match status" value="1"/>
</dbReference>
<dbReference type="InterPro" id="IPR036434">
    <property type="entry name" value="Beta_cellobiohydrolase_sf"/>
</dbReference>
<dbReference type="CDD" id="cd12215">
    <property type="entry name" value="ChiC_BD"/>
    <property type="match status" value="1"/>
</dbReference>
<dbReference type="InterPro" id="IPR013540">
    <property type="entry name" value="ChitinaseA_N"/>
</dbReference>
<proteinExistence type="predicted"/>
<gene>
    <name evidence="5" type="ORF">K4H28_08890</name>
</gene>
<name>A0ABX8Z291_9NEIS</name>
<reference evidence="5 6" key="1">
    <citation type="submission" date="2021-08" db="EMBL/GenBank/DDBJ databases">
        <title>complete genome sequencing of Deefgea sp. D25.</title>
        <authorList>
            <person name="Bae J.-W."/>
            <person name="Gim D.-H."/>
        </authorList>
    </citation>
    <scope>NUCLEOTIDE SEQUENCE [LARGE SCALE GENOMIC DNA]</scope>
    <source>
        <strain evidence="5 6">D25</strain>
    </source>
</reference>
<keyword evidence="6" id="KW-1185">Reference proteome</keyword>
<dbReference type="EMBL" id="CP081150">
    <property type="protein sequence ID" value="QZA76465.1"/>
    <property type="molecule type" value="Genomic_DNA"/>
</dbReference>
<dbReference type="InterPro" id="IPR036573">
    <property type="entry name" value="CBM_sf_5/12"/>
</dbReference>
<keyword evidence="3" id="KW-0732">Signal</keyword>
<organism evidence="5 6">
    <name type="scientific">Deefgea tanakiae</name>
    <dbReference type="NCBI Taxonomy" id="2865840"/>
    <lineage>
        <taxon>Bacteria</taxon>
        <taxon>Pseudomonadati</taxon>
        <taxon>Pseudomonadota</taxon>
        <taxon>Betaproteobacteria</taxon>
        <taxon>Neisseriales</taxon>
        <taxon>Chitinibacteraceae</taxon>
        <taxon>Deefgea</taxon>
    </lineage>
</organism>
<feature type="signal peptide" evidence="3">
    <location>
        <begin position="1"/>
        <end position="22"/>
    </location>
</feature>
<dbReference type="SUPFAM" id="SSF51989">
    <property type="entry name" value="Glycosyl hydrolases family 6, cellulases"/>
    <property type="match status" value="1"/>
</dbReference>
<dbReference type="InterPro" id="IPR013783">
    <property type="entry name" value="Ig-like_fold"/>
</dbReference>
<dbReference type="InterPro" id="IPR003610">
    <property type="entry name" value="CBM5/12"/>
</dbReference>
<dbReference type="Proteomes" id="UP000825679">
    <property type="component" value="Chromosome"/>
</dbReference>
<dbReference type="InterPro" id="IPR014756">
    <property type="entry name" value="Ig_E-set"/>
</dbReference>
<evidence type="ECO:0000256" key="2">
    <source>
        <dbReference type="SAM" id="MobiDB-lite"/>
    </source>
</evidence>
<feature type="region of interest" description="Disordered" evidence="2">
    <location>
        <begin position="94"/>
        <end position="156"/>
    </location>
</feature>
<keyword evidence="1" id="KW-0378">Hydrolase</keyword>
<evidence type="ECO:0000313" key="5">
    <source>
        <dbReference type="EMBL" id="QZA76465.1"/>
    </source>
</evidence>
<dbReference type="Gene3D" id="2.10.10.20">
    <property type="entry name" value="Carbohydrate-binding module superfamily 5/12"/>
    <property type="match status" value="1"/>
</dbReference>
<evidence type="ECO:0000259" key="4">
    <source>
        <dbReference type="SMART" id="SM00495"/>
    </source>
</evidence>
<feature type="compositionally biased region" description="Polar residues" evidence="2">
    <location>
        <begin position="103"/>
        <end position="119"/>
    </location>
</feature>
<accession>A0ABX8Z291</accession>
<evidence type="ECO:0000313" key="6">
    <source>
        <dbReference type="Proteomes" id="UP000825679"/>
    </source>
</evidence>
<feature type="compositionally biased region" description="Low complexity" evidence="2">
    <location>
        <begin position="144"/>
        <end position="156"/>
    </location>
</feature>
<protein>
    <recommendedName>
        <fullName evidence="4">Chitin-binding type-3 domain-containing protein</fullName>
    </recommendedName>
</protein>
<dbReference type="SUPFAM" id="SSF81296">
    <property type="entry name" value="E set domains"/>
    <property type="match status" value="1"/>
</dbReference>
<dbReference type="Gene3D" id="2.60.40.10">
    <property type="entry name" value="Immunoglobulins"/>
    <property type="match status" value="1"/>
</dbReference>
<feature type="chain" id="PRO_5047231826" description="Chitin-binding type-3 domain-containing protein" evidence="3">
    <location>
        <begin position="23"/>
        <end position="782"/>
    </location>
</feature>
<sequence length="782" mass="84464">MHTKVRFAPLALVALLSASVFAAEWTPSNSYPANSMVTYQGATFKAKWWSQGEIPGASQWGAWEKVIASATPTPSAKPTAAASVTPTPTLVPTLAPTAKPVLTPTSTPKPTSVATSSPKPSAAPTAVPTTKPVSTPTAIPSATPKPTLIPTSLPTTLPTLAPTTPVPVVGAPAKATIQFDLVGNKLTVIWNKWYGESASSWELYENEKLIKTATIAPNGMNPQNISTLIGDKKTGLYRYRVKLINSQGATLTDSMTAIVGDASKITIADWDTDGQALQATVPLGSSSVDLAVLGVSSAQLSVLSNASYIADVSISGNKLQINAKKAGRAGIRITDASGAIRYIGVRVKNADGSLPGMPDYVSIGSVSDDAKTAQDTWRNFGTAGKNTRVDVRYVYINGGACISDCWRKWTPEDGGRLSTYIRESKKLGQIPYFVWYNIPAGGESYFNDLTNIQTPLYMKTYFADLKFAIELANREAGDDLVGWILEPDFLGYMMQQSGKQPAEIMAFVDQAYEIGLLDRQRDPLFPNTVQGLVQAINYIFKTRANNAFYGWQFNVWGANGFVAEGLMHETDAKGIAGGRAVIAQKAKEIADYYLAAGVASHGAQFISIDKYGLDGGAPQKNNWLWNADHWNNYNFFTAELNRLTQKPIILWQLPVGHVNGTQGTNPYTNQPFAPLTGVDKSFEDTAPLYYFGDVFTPKSTVFNADYFKTNRSLDPKIKVNGDQVIWESHMDEAKKAGVISMMFGAGVGNSTDSVGVNGAITDDRWWLVKAQGYYQNGPVSLK</sequence>
<dbReference type="Pfam" id="PF08329">
    <property type="entry name" value="ChitinaseA_N"/>
    <property type="match status" value="1"/>
</dbReference>
<dbReference type="SMART" id="SM00495">
    <property type="entry name" value="ChtBD3"/>
    <property type="match status" value="1"/>
</dbReference>
<dbReference type="RefSeq" id="WP_221004871.1">
    <property type="nucleotide sequence ID" value="NZ_CP081150.1"/>
</dbReference>
<evidence type="ECO:0000256" key="3">
    <source>
        <dbReference type="SAM" id="SignalP"/>
    </source>
</evidence>